<protein>
    <submittedName>
        <fullName evidence="2">Uncharacterized protein</fullName>
    </submittedName>
</protein>
<keyword evidence="1" id="KW-1133">Transmembrane helix</keyword>
<name>A0A0E9X6B1_ANGAN</name>
<dbReference type="EMBL" id="GBXM01010581">
    <property type="protein sequence ID" value="JAH97996.1"/>
    <property type="molecule type" value="Transcribed_RNA"/>
</dbReference>
<keyword evidence="1" id="KW-0472">Membrane</keyword>
<organism evidence="2">
    <name type="scientific">Anguilla anguilla</name>
    <name type="common">European freshwater eel</name>
    <name type="synonym">Muraena anguilla</name>
    <dbReference type="NCBI Taxonomy" id="7936"/>
    <lineage>
        <taxon>Eukaryota</taxon>
        <taxon>Metazoa</taxon>
        <taxon>Chordata</taxon>
        <taxon>Craniata</taxon>
        <taxon>Vertebrata</taxon>
        <taxon>Euteleostomi</taxon>
        <taxon>Actinopterygii</taxon>
        <taxon>Neopterygii</taxon>
        <taxon>Teleostei</taxon>
        <taxon>Anguilliformes</taxon>
        <taxon>Anguillidae</taxon>
        <taxon>Anguilla</taxon>
    </lineage>
</organism>
<accession>A0A0E9X6B1</accession>
<reference evidence="2" key="2">
    <citation type="journal article" date="2015" name="Fish Shellfish Immunol.">
        <title>Early steps in the European eel (Anguilla anguilla)-Vibrio vulnificus interaction in the gills: Role of the RtxA13 toxin.</title>
        <authorList>
            <person name="Callol A."/>
            <person name="Pajuelo D."/>
            <person name="Ebbesson L."/>
            <person name="Teles M."/>
            <person name="MacKenzie S."/>
            <person name="Amaro C."/>
        </authorList>
    </citation>
    <scope>NUCLEOTIDE SEQUENCE</scope>
</reference>
<evidence type="ECO:0000256" key="1">
    <source>
        <dbReference type="SAM" id="Phobius"/>
    </source>
</evidence>
<reference evidence="2" key="1">
    <citation type="submission" date="2014-11" db="EMBL/GenBank/DDBJ databases">
        <authorList>
            <person name="Amaro Gonzalez C."/>
        </authorList>
    </citation>
    <scope>NUCLEOTIDE SEQUENCE</scope>
</reference>
<dbReference type="AlphaFoldDB" id="A0A0E9X6B1"/>
<evidence type="ECO:0000313" key="2">
    <source>
        <dbReference type="EMBL" id="JAH97996.1"/>
    </source>
</evidence>
<keyword evidence="1" id="KW-0812">Transmembrane</keyword>
<feature type="transmembrane region" description="Helical" evidence="1">
    <location>
        <begin position="39"/>
        <end position="64"/>
    </location>
</feature>
<proteinExistence type="predicted"/>
<sequence length="113" mass="12821">MLATISDLLHLEKGEWGQLNMSRISFCRALVVIYKKHPIYLLVTSCLSAMVIGVWMVHLLFLLFKSQNHISKVVKSLENVLVQVFKCDVQNITFKPGKLRKKCSGTQKLCTGI</sequence>